<evidence type="ECO:0000313" key="1">
    <source>
        <dbReference type="EMBL" id="KAK3686529.1"/>
    </source>
</evidence>
<dbReference type="EMBL" id="JAUTXU010000315">
    <property type="protein sequence ID" value="KAK3686529.1"/>
    <property type="molecule type" value="Genomic_DNA"/>
</dbReference>
<sequence>MPPIKGRKVLIIGASTSIGCARLRIWTSTSHFQTRTRSPTPPKDWLSANPNRCVTSHVAKLGGDDAEAILERLFTEATVDGPLDHIIMTAGAPGMRPLAEIDVPYLVSQAMLPVMPSMLIGKLAHKYIQRHWASSITFTGGRIAEKPVPGWAIAAGFAGGLPALTKAFALELAPLRYNHVSPGATDTEM</sequence>
<dbReference type="Proteomes" id="UP001281147">
    <property type="component" value="Unassembled WGS sequence"/>
</dbReference>
<proteinExistence type="predicted"/>
<evidence type="ECO:0000313" key="2">
    <source>
        <dbReference type="Proteomes" id="UP001281147"/>
    </source>
</evidence>
<comment type="caution">
    <text evidence="1">The sequence shown here is derived from an EMBL/GenBank/DDBJ whole genome shotgun (WGS) entry which is preliminary data.</text>
</comment>
<name>A0ACC3MDH2_9PEZI</name>
<keyword evidence="2" id="KW-1185">Reference proteome</keyword>
<reference evidence="1" key="1">
    <citation type="submission" date="2023-07" db="EMBL/GenBank/DDBJ databases">
        <title>Black Yeasts Isolated from many extreme environments.</title>
        <authorList>
            <person name="Coleine C."/>
            <person name="Stajich J.E."/>
            <person name="Selbmann L."/>
        </authorList>
    </citation>
    <scope>NUCLEOTIDE SEQUENCE</scope>
    <source>
        <strain evidence="1">CCFEE 5714</strain>
    </source>
</reference>
<organism evidence="1 2">
    <name type="scientific">Vermiconidia calcicola</name>
    <dbReference type="NCBI Taxonomy" id="1690605"/>
    <lineage>
        <taxon>Eukaryota</taxon>
        <taxon>Fungi</taxon>
        <taxon>Dikarya</taxon>
        <taxon>Ascomycota</taxon>
        <taxon>Pezizomycotina</taxon>
        <taxon>Dothideomycetes</taxon>
        <taxon>Dothideomycetidae</taxon>
        <taxon>Mycosphaerellales</taxon>
        <taxon>Extremaceae</taxon>
        <taxon>Vermiconidia</taxon>
    </lineage>
</organism>
<protein>
    <submittedName>
        <fullName evidence="1">Uncharacterized protein</fullName>
    </submittedName>
</protein>
<accession>A0ACC3MDH2</accession>
<gene>
    <name evidence="1" type="ORF">LTR37_019737</name>
</gene>